<dbReference type="STRING" id="52586.A0A0B1NVJ7"/>
<dbReference type="InterPro" id="IPR056196">
    <property type="entry name" value="Mmc1_C"/>
</dbReference>
<reference evidence="2 3" key="1">
    <citation type="journal article" date="2014" name="BMC Genomics">
        <title>Adaptive genomic structural variation in the grape powdery mildew pathogen, Erysiphe necator.</title>
        <authorList>
            <person name="Jones L."/>
            <person name="Riaz S."/>
            <person name="Morales-Cruz A."/>
            <person name="Amrine K.C."/>
            <person name="McGuire B."/>
            <person name="Gubler W.D."/>
            <person name="Walker M.A."/>
            <person name="Cantu D."/>
        </authorList>
    </citation>
    <scope>NUCLEOTIDE SEQUENCE [LARGE SCALE GENOMIC DNA]</scope>
    <source>
        <strain evidence="3">c</strain>
    </source>
</reference>
<dbReference type="PANTHER" id="PTHR38644">
    <property type="entry name" value="EXPRESSED PROTEIN"/>
    <property type="match status" value="1"/>
</dbReference>
<sequence>MPPLISRGVKMRNLSSQRLKVKNFQKVCSIYCNFEWSKSHLSFWRQIRGQSALNISPGRVRFISNLKPSRAQLLNTLKELNKYASSYVNQSRLQLALRGLEQKCGEETIRIAVLCVAGRNSSFQRAKQIIQLLLADPLKTQEKWEQFLLSKFSQALLLIVGPEPSVDTLKENNFVQELHVSSPLLNGQRIEILVMESDLPTNRLDEEISLEAFLVPSVKIPSSDSGRYSIIRTPVHRTLLISEGLLGAINLLKIPIDFHRRDIIETAIDFTVPDCQKSSIPSNFIDVALAAKALESFREHSSNISQFETSWSLSGLPKIQSWLQQGIISTSIGMNVYLQSLIGSLLEDTMRAIEDEEAQLFTKELSKKVSQNDITRLHEELKNWASRSHSELQDKLELAFEGKRWHKLIWWKLFWRVDDITLVASEILNEHFLLNAEQEAVFLAGRIAECGFSEGRVLAPLESCASEGIDDKISKAQLGEKPQPPQVIDFISSNGNESLLHMKNQCWPKHITAARLYLSQLKIPPLQALGQRLVIQTICTSLLASTLSGLAFISSASLDLYEVGVMASLGILFGLRRMQRTWENTRDIWKEEVREEGRIALISVEAHFKTFLTTNSNVPEFEEIKNAKAAVLATEKALLACK</sequence>
<dbReference type="AlphaFoldDB" id="A0A0B1NVJ7"/>
<dbReference type="EMBL" id="JNVN01004398">
    <property type="protein sequence ID" value="KHJ30357.1"/>
    <property type="molecule type" value="Genomic_DNA"/>
</dbReference>
<comment type="caution">
    <text evidence="2">The sequence shown here is derived from an EMBL/GenBank/DDBJ whole genome shotgun (WGS) entry which is preliminary data.</text>
</comment>
<name>A0A0B1NVJ7_UNCNE</name>
<proteinExistence type="predicted"/>
<dbReference type="Pfam" id="PF23867">
    <property type="entry name" value="Mmc1_N"/>
    <property type="match status" value="1"/>
</dbReference>
<dbReference type="Proteomes" id="UP000030854">
    <property type="component" value="Unassembled WGS sequence"/>
</dbReference>
<organism evidence="2 3">
    <name type="scientific">Uncinula necator</name>
    <name type="common">Grape powdery mildew</name>
    <dbReference type="NCBI Taxonomy" id="52586"/>
    <lineage>
        <taxon>Eukaryota</taxon>
        <taxon>Fungi</taxon>
        <taxon>Dikarya</taxon>
        <taxon>Ascomycota</taxon>
        <taxon>Pezizomycotina</taxon>
        <taxon>Leotiomycetes</taxon>
        <taxon>Erysiphales</taxon>
        <taxon>Erysiphaceae</taxon>
        <taxon>Erysiphe</taxon>
    </lineage>
</organism>
<feature type="domain" description="Mmc1 C-terminal" evidence="1">
    <location>
        <begin position="378"/>
        <end position="598"/>
    </location>
</feature>
<dbReference type="PANTHER" id="PTHR38644:SF1">
    <property type="entry name" value="EXPRESSED PROTEIN"/>
    <property type="match status" value="1"/>
</dbReference>
<dbReference type="HOGENOM" id="CLU_023613_1_0_1"/>
<protein>
    <submittedName>
        <fullName evidence="2">Putative familial paroxysmal dyskinesia fpd1</fullName>
    </submittedName>
</protein>
<dbReference type="OMA" id="WAERAHT"/>
<evidence type="ECO:0000313" key="2">
    <source>
        <dbReference type="EMBL" id="KHJ30357.1"/>
    </source>
</evidence>
<accession>A0A0B1NVJ7</accession>
<dbReference type="Pfam" id="PF23868">
    <property type="entry name" value="Mmc1_C"/>
    <property type="match status" value="1"/>
</dbReference>
<evidence type="ECO:0000313" key="3">
    <source>
        <dbReference type="Proteomes" id="UP000030854"/>
    </source>
</evidence>
<gene>
    <name evidence="2" type="ORF">EV44_g1457</name>
</gene>
<keyword evidence="3" id="KW-1185">Reference proteome</keyword>
<evidence type="ECO:0000259" key="1">
    <source>
        <dbReference type="Pfam" id="PF23868"/>
    </source>
</evidence>